<dbReference type="InterPro" id="IPR010126">
    <property type="entry name" value="Esterase_phb"/>
</dbReference>
<reference evidence="3" key="1">
    <citation type="journal article" date="2021" name="PeerJ">
        <title>Extensive microbial diversity within the chicken gut microbiome revealed by metagenomics and culture.</title>
        <authorList>
            <person name="Gilroy R."/>
            <person name="Ravi A."/>
            <person name="Getino M."/>
            <person name="Pursley I."/>
            <person name="Horton D.L."/>
            <person name="Alikhan N.F."/>
            <person name="Baker D."/>
            <person name="Gharbi K."/>
            <person name="Hall N."/>
            <person name="Watson M."/>
            <person name="Adriaenssens E.M."/>
            <person name="Foster-Nyarko E."/>
            <person name="Jarju S."/>
            <person name="Secka A."/>
            <person name="Antonio M."/>
            <person name="Oren A."/>
            <person name="Chaudhuri R.R."/>
            <person name="La Ragione R."/>
            <person name="Hildebrand F."/>
            <person name="Pallen M.J."/>
        </authorList>
    </citation>
    <scope>NUCLEOTIDE SEQUENCE</scope>
    <source>
        <strain evidence="3">CHK188-4685</strain>
    </source>
</reference>
<dbReference type="InterPro" id="IPR029058">
    <property type="entry name" value="AB_hydrolase_fold"/>
</dbReference>
<accession>A0A9D2L6Y3</accession>
<evidence type="ECO:0000256" key="1">
    <source>
        <dbReference type="ARBA" id="ARBA00022729"/>
    </source>
</evidence>
<evidence type="ECO:0000313" key="4">
    <source>
        <dbReference type="Proteomes" id="UP000886804"/>
    </source>
</evidence>
<protein>
    <submittedName>
        <fullName evidence="3">Dienelactone hydrolase family protein</fullName>
    </submittedName>
</protein>
<gene>
    <name evidence="3" type="ORF">H9716_04660</name>
</gene>
<dbReference type="EMBL" id="DWYS01000058">
    <property type="protein sequence ID" value="HJB07138.1"/>
    <property type="molecule type" value="Genomic_DNA"/>
</dbReference>
<dbReference type="InterPro" id="IPR050955">
    <property type="entry name" value="Plant_Biomass_Hydrol_Est"/>
</dbReference>
<keyword evidence="1" id="KW-0732">Signal</keyword>
<proteinExistence type="predicted"/>
<dbReference type="Pfam" id="PF10503">
    <property type="entry name" value="Esterase_PHB"/>
    <property type="match status" value="1"/>
</dbReference>
<dbReference type="PANTHER" id="PTHR43037">
    <property type="entry name" value="UNNAMED PRODUCT-RELATED"/>
    <property type="match status" value="1"/>
</dbReference>
<comment type="caution">
    <text evidence="3">The sequence shown here is derived from an EMBL/GenBank/DDBJ whole genome shotgun (WGS) entry which is preliminary data.</text>
</comment>
<dbReference type="PANTHER" id="PTHR43037:SF5">
    <property type="entry name" value="FERULOYL ESTERASE"/>
    <property type="match status" value="1"/>
</dbReference>
<dbReference type="AlphaFoldDB" id="A0A9D2L6Y3"/>
<reference evidence="3" key="2">
    <citation type="submission" date="2021-04" db="EMBL/GenBank/DDBJ databases">
        <authorList>
            <person name="Gilroy R."/>
        </authorList>
    </citation>
    <scope>NUCLEOTIDE SEQUENCE</scope>
    <source>
        <strain evidence="3">CHK188-4685</strain>
    </source>
</reference>
<dbReference type="SUPFAM" id="SSF53474">
    <property type="entry name" value="alpha/beta-Hydrolases"/>
    <property type="match status" value="1"/>
</dbReference>
<evidence type="ECO:0000313" key="3">
    <source>
        <dbReference type="EMBL" id="HJB07138.1"/>
    </source>
</evidence>
<keyword evidence="2 3" id="KW-0378">Hydrolase</keyword>
<dbReference type="GO" id="GO:0016787">
    <property type="term" value="F:hydrolase activity"/>
    <property type="evidence" value="ECO:0007669"/>
    <property type="project" value="UniProtKB-KW"/>
</dbReference>
<dbReference type="Proteomes" id="UP000886804">
    <property type="component" value="Unassembled WGS sequence"/>
</dbReference>
<dbReference type="GO" id="GO:0005576">
    <property type="term" value="C:extracellular region"/>
    <property type="evidence" value="ECO:0007669"/>
    <property type="project" value="InterPro"/>
</dbReference>
<sequence>MNPFCWAELPEKQSDVPVDLLNPGKCQIHGAFFLNCPVGDSVRKLLIYIPESWGNNDEVLVIAPPSCLPAEKFLADSGLVEFTRQRGVLAAILVREPHKSTEEEAHFMNTAYKKLQGREYFVAMQDCFYAMGVGDGSPVALKAMLSMGNDWSGAALLGGIRDVTEEPVIDEADKGIQTEEMFISGKKSQLPIWLLEEKETPDLVRVRDYWIRENQDVTEPVFDPRGTAVYLPKPISPTSSLNDAPIAQVRVTLGFQPESLSASLLNQVWDYTGAARRHRSYHKKVLRYFRNPDIPENGATYHTMVVDGMKREWYEYVPRRFRQSDTPLPLVVAFHGRGGNGKSFFDISDLSVAAEERGFIALFPTADIYQIRPDGYRGVRLWNGNYKGADLDSMPFVRAMIEDVKGRLPVDESRIYACGQSSGGYMAVCCAFQAPDLFAAVAPWSGFVYPGMKSMHLPLGAPQQLKDVPVYLLIGKQDTHFGAPSIDLSHPSSTLEEFLLFVLDSYGLSREYDSYTCYPIDYYVWKRNGIPMVTLGLIDDMPHANYAEESRISYDDFMCRFSMDPDGSRRYMGKKIK</sequence>
<dbReference type="Gene3D" id="3.40.50.1820">
    <property type="entry name" value="alpha/beta hydrolase"/>
    <property type="match status" value="1"/>
</dbReference>
<evidence type="ECO:0000256" key="2">
    <source>
        <dbReference type="ARBA" id="ARBA00022801"/>
    </source>
</evidence>
<name>A0A9D2L6Y3_9FIRM</name>
<organism evidence="3 4">
    <name type="scientific">Candidatus Enterocloster faecavium</name>
    <dbReference type="NCBI Taxonomy" id="2838560"/>
    <lineage>
        <taxon>Bacteria</taxon>
        <taxon>Bacillati</taxon>
        <taxon>Bacillota</taxon>
        <taxon>Clostridia</taxon>
        <taxon>Lachnospirales</taxon>
        <taxon>Lachnospiraceae</taxon>
        <taxon>Enterocloster</taxon>
    </lineage>
</organism>